<keyword evidence="2" id="KW-1185">Reference proteome</keyword>
<evidence type="ECO:0000313" key="2">
    <source>
        <dbReference type="Proteomes" id="UP000814140"/>
    </source>
</evidence>
<reference evidence="1" key="1">
    <citation type="submission" date="2021-03" db="EMBL/GenBank/DDBJ databases">
        <authorList>
            <consortium name="DOE Joint Genome Institute"/>
            <person name="Ahrendt S."/>
            <person name="Looney B.P."/>
            <person name="Miyauchi S."/>
            <person name="Morin E."/>
            <person name="Drula E."/>
            <person name="Courty P.E."/>
            <person name="Chicoki N."/>
            <person name="Fauchery L."/>
            <person name="Kohler A."/>
            <person name="Kuo A."/>
            <person name="Labutti K."/>
            <person name="Pangilinan J."/>
            <person name="Lipzen A."/>
            <person name="Riley R."/>
            <person name="Andreopoulos W."/>
            <person name="He G."/>
            <person name="Johnson J."/>
            <person name="Barry K.W."/>
            <person name="Grigoriev I.V."/>
            <person name="Nagy L."/>
            <person name="Hibbett D."/>
            <person name="Henrissat B."/>
            <person name="Matheny P.B."/>
            <person name="Labbe J."/>
            <person name="Martin F."/>
        </authorList>
    </citation>
    <scope>NUCLEOTIDE SEQUENCE</scope>
    <source>
        <strain evidence="1">HHB10654</strain>
    </source>
</reference>
<organism evidence="1 2">
    <name type="scientific">Artomyces pyxidatus</name>
    <dbReference type="NCBI Taxonomy" id="48021"/>
    <lineage>
        <taxon>Eukaryota</taxon>
        <taxon>Fungi</taxon>
        <taxon>Dikarya</taxon>
        <taxon>Basidiomycota</taxon>
        <taxon>Agaricomycotina</taxon>
        <taxon>Agaricomycetes</taxon>
        <taxon>Russulales</taxon>
        <taxon>Auriscalpiaceae</taxon>
        <taxon>Artomyces</taxon>
    </lineage>
</organism>
<sequence>MRVNARIKASTTSPFTVVMCCMPYVVACGWNCFVSRDNLGGLPEPAELLLIYADSGCPAFSISLSPWRNPKKQCSTLRCAAVLVRGVDYERQARDARTRFFDFPGCLCA</sequence>
<dbReference type="Proteomes" id="UP000814140">
    <property type="component" value="Unassembled WGS sequence"/>
</dbReference>
<evidence type="ECO:0000313" key="1">
    <source>
        <dbReference type="EMBL" id="KAI0059559.1"/>
    </source>
</evidence>
<comment type="caution">
    <text evidence="1">The sequence shown here is derived from an EMBL/GenBank/DDBJ whole genome shotgun (WGS) entry which is preliminary data.</text>
</comment>
<dbReference type="EMBL" id="MU277225">
    <property type="protein sequence ID" value="KAI0059559.1"/>
    <property type="molecule type" value="Genomic_DNA"/>
</dbReference>
<name>A0ACB8SSH7_9AGAM</name>
<gene>
    <name evidence="1" type="ORF">BV25DRAFT_1828799</name>
</gene>
<accession>A0ACB8SSH7</accession>
<reference evidence="1" key="2">
    <citation type="journal article" date="2022" name="New Phytol.">
        <title>Evolutionary transition to the ectomycorrhizal habit in the genomes of a hyperdiverse lineage of mushroom-forming fungi.</title>
        <authorList>
            <person name="Looney B."/>
            <person name="Miyauchi S."/>
            <person name="Morin E."/>
            <person name="Drula E."/>
            <person name="Courty P.E."/>
            <person name="Kohler A."/>
            <person name="Kuo A."/>
            <person name="LaButti K."/>
            <person name="Pangilinan J."/>
            <person name="Lipzen A."/>
            <person name="Riley R."/>
            <person name="Andreopoulos W."/>
            <person name="He G."/>
            <person name="Johnson J."/>
            <person name="Nolan M."/>
            <person name="Tritt A."/>
            <person name="Barry K.W."/>
            <person name="Grigoriev I.V."/>
            <person name="Nagy L.G."/>
            <person name="Hibbett D."/>
            <person name="Henrissat B."/>
            <person name="Matheny P.B."/>
            <person name="Labbe J."/>
            <person name="Martin F.M."/>
        </authorList>
    </citation>
    <scope>NUCLEOTIDE SEQUENCE</scope>
    <source>
        <strain evidence="1">HHB10654</strain>
    </source>
</reference>
<protein>
    <submittedName>
        <fullName evidence="1">Uncharacterized protein</fullName>
    </submittedName>
</protein>
<proteinExistence type="predicted"/>